<evidence type="ECO:0000313" key="1">
    <source>
        <dbReference type="EMBL" id="QYA18881.1"/>
    </source>
</evidence>
<protein>
    <submittedName>
        <fullName evidence="1">Uncharacterized protein</fullName>
    </submittedName>
</protein>
<accession>A0A8F8KPH3</accession>
<sequence>MSFQYKTIHNLIEALRNQQPDLAFEVPYSLEKINVKFVPKAGFKWDQKPNTVQWDSEEFNNLNITGKRTDSGSCATVGELLAMLQKFALDHQGKAYSITCQQKLLDDDIVGTRPYFKVNDIPWEKTTLVDAHIAANEVVEHLNSMLGSSPWDHATNGSAFEFVQAYVKNHPKVPTGLTFSVYLVPNGLVDKTMCGYKVFASLSAAKKHIVAIEKDRIQIGTTIVNILNSAKLFVPISEKTPNVLVFNTALVDEVKNKMAEVDKQLANLSM</sequence>
<gene>
    <name evidence="1" type="ORF">KOM_12_613</name>
</gene>
<proteinExistence type="predicted"/>
<name>A0A8F8KPH3_9VIRU</name>
<reference evidence="1" key="1">
    <citation type="submission" date="2021-06" db="EMBL/GenBank/DDBJ databases">
        <authorList>
            <person name="Rolland C."/>
        </authorList>
    </citation>
    <scope>NUCLEOTIDE SEQUENCE</scope>
    <source>
        <strain evidence="1">575.419719</strain>
    </source>
</reference>
<dbReference type="EMBL" id="MZ420155">
    <property type="protein sequence ID" value="QYA18881.1"/>
    <property type="molecule type" value="Genomic_DNA"/>
</dbReference>
<organism evidence="1">
    <name type="scientific">Clandestinovirus</name>
    <dbReference type="NCBI Taxonomy" id="2831644"/>
    <lineage>
        <taxon>Viruses</taxon>
    </lineage>
</organism>